<keyword evidence="7" id="KW-0234">DNA repair</keyword>
<evidence type="ECO:0000256" key="6">
    <source>
        <dbReference type="ARBA" id="ARBA00022833"/>
    </source>
</evidence>
<dbReference type="InterPro" id="IPR036237">
    <property type="entry name" value="Xyl_isomerase-like_sf"/>
</dbReference>
<dbReference type="PROSITE" id="PS00730">
    <property type="entry name" value="AP_NUCLEASE_F2_2"/>
    <property type="match status" value="1"/>
</dbReference>
<dbReference type="GO" id="GO:0006284">
    <property type="term" value="P:base-excision repair"/>
    <property type="evidence" value="ECO:0007669"/>
    <property type="project" value="TreeGrafter"/>
</dbReference>
<dbReference type="InterPro" id="IPR013022">
    <property type="entry name" value="Xyl_isomerase-like_TIM-brl"/>
</dbReference>
<comment type="similarity">
    <text evidence="2">Belongs to the AP endonuclease 2 family.</text>
</comment>
<dbReference type="EC" id="3.1.21.2" evidence="9"/>
<keyword evidence="10" id="KW-1185">Reference proteome</keyword>
<proteinExistence type="inferred from homology"/>
<evidence type="ECO:0000313" key="10">
    <source>
        <dbReference type="Proteomes" id="UP000676325"/>
    </source>
</evidence>
<organism evidence="9 10">
    <name type="scientific">Actinospica acidithermotolerans</name>
    <dbReference type="NCBI Taxonomy" id="2828514"/>
    <lineage>
        <taxon>Bacteria</taxon>
        <taxon>Bacillati</taxon>
        <taxon>Actinomycetota</taxon>
        <taxon>Actinomycetes</taxon>
        <taxon>Catenulisporales</taxon>
        <taxon>Actinospicaceae</taxon>
        <taxon>Actinospica</taxon>
    </lineage>
</organism>
<accession>A0A941EFB0</accession>
<dbReference type="Proteomes" id="UP000676325">
    <property type="component" value="Unassembled WGS sequence"/>
</dbReference>
<dbReference type="InterPro" id="IPR018246">
    <property type="entry name" value="AP_endonuc_F2_Zn_BS"/>
</dbReference>
<dbReference type="Gene3D" id="3.20.20.150">
    <property type="entry name" value="Divalent-metal-dependent TIM barrel enzymes"/>
    <property type="match status" value="1"/>
</dbReference>
<comment type="caution">
    <text evidence="9">The sequence shown here is derived from an EMBL/GenBank/DDBJ whole genome shotgun (WGS) entry which is preliminary data.</text>
</comment>
<dbReference type="RefSeq" id="WP_212520807.1">
    <property type="nucleotide sequence ID" value="NZ_JAGSOH010000094.1"/>
</dbReference>
<protein>
    <submittedName>
        <fullName evidence="9">Deoxyribonuclease IV</fullName>
        <ecNumber evidence="9">3.1.21.2</ecNumber>
    </submittedName>
</protein>
<evidence type="ECO:0000256" key="7">
    <source>
        <dbReference type="ARBA" id="ARBA00023204"/>
    </source>
</evidence>
<dbReference type="GO" id="GO:0003906">
    <property type="term" value="F:DNA-(apurinic or apyrimidinic site) endonuclease activity"/>
    <property type="evidence" value="ECO:0007669"/>
    <property type="project" value="TreeGrafter"/>
</dbReference>
<keyword evidence="4" id="KW-0227">DNA damage</keyword>
<dbReference type="GO" id="GO:0008833">
    <property type="term" value="F:deoxyribonuclease IV (phage-T4-induced) activity"/>
    <property type="evidence" value="ECO:0007669"/>
    <property type="project" value="UniProtKB-EC"/>
</dbReference>
<dbReference type="EMBL" id="JAGSOH010000094">
    <property type="protein sequence ID" value="MBR7829673.1"/>
    <property type="molecule type" value="Genomic_DNA"/>
</dbReference>
<dbReference type="GO" id="GO:0008081">
    <property type="term" value="F:phosphoric diester hydrolase activity"/>
    <property type="evidence" value="ECO:0007669"/>
    <property type="project" value="TreeGrafter"/>
</dbReference>
<comment type="cofactor">
    <cofactor evidence="1">
        <name>Zn(2+)</name>
        <dbReference type="ChEBI" id="CHEBI:29105"/>
    </cofactor>
</comment>
<evidence type="ECO:0000256" key="3">
    <source>
        <dbReference type="ARBA" id="ARBA00022723"/>
    </source>
</evidence>
<evidence type="ECO:0000256" key="4">
    <source>
        <dbReference type="ARBA" id="ARBA00022763"/>
    </source>
</evidence>
<reference evidence="9" key="1">
    <citation type="submission" date="2021-04" db="EMBL/GenBank/DDBJ databases">
        <title>Genome based classification of Actinospica acidithermotolerans sp. nov., an actinobacterium isolated from an Indonesian hot spring.</title>
        <authorList>
            <person name="Kusuma A.B."/>
            <person name="Putra K.E."/>
            <person name="Nafisah S."/>
            <person name="Loh J."/>
            <person name="Nouioui I."/>
            <person name="Goodfellow M."/>
        </authorList>
    </citation>
    <scope>NUCLEOTIDE SEQUENCE</scope>
    <source>
        <strain evidence="9">MGRD01-02</strain>
    </source>
</reference>
<sequence>MTRIGATVDQADPLAASAERGGDAAQILLGDPQTWTKPGVTFPGGAEALAKGAAEQGLRIYVHSAYVINVASANNRIRIPSRKLLQQSVTAAAEIGAAGVVVHGGHVTKDDDPAVGFENWRKAVEGLELPVPLLIENTAGGNHAMARYLEAIEKLWAAIGQTPNADKVGFCLDTCHAFAAGLELETVVEKVLAITGRIDLVHANDSQGGFGSGRDRHANFGQGKIEPEQLAAVAVAAAGAGADFICETPGEAADQAGDVAWLRERIGAPQA</sequence>
<name>A0A941EFB0_9ACTN</name>
<keyword evidence="6" id="KW-0862">Zinc</keyword>
<evidence type="ECO:0000313" key="9">
    <source>
        <dbReference type="EMBL" id="MBR7829673.1"/>
    </source>
</evidence>
<keyword evidence="3" id="KW-0479">Metal-binding</keyword>
<dbReference type="AlphaFoldDB" id="A0A941EFB0"/>
<evidence type="ECO:0000256" key="2">
    <source>
        <dbReference type="ARBA" id="ARBA00005340"/>
    </source>
</evidence>
<dbReference type="SUPFAM" id="SSF51658">
    <property type="entry name" value="Xylose isomerase-like"/>
    <property type="match status" value="1"/>
</dbReference>
<keyword evidence="5 9" id="KW-0378">Hydrolase</keyword>
<dbReference type="NCBIfam" id="NF002198">
    <property type="entry name" value="PRK01060.1-3"/>
    <property type="match status" value="1"/>
</dbReference>
<dbReference type="PANTHER" id="PTHR21445">
    <property type="entry name" value="ENDONUCLEASE IV ENDODEOXYRIBONUCLEASE IV"/>
    <property type="match status" value="1"/>
</dbReference>
<feature type="domain" description="Xylose isomerase-like TIM barrel" evidence="8">
    <location>
        <begin position="15"/>
        <end position="264"/>
    </location>
</feature>
<dbReference type="SMART" id="SM00518">
    <property type="entry name" value="AP2Ec"/>
    <property type="match status" value="1"/>
</dbReference>
<gene>
    <name evidence="9" type="ORF">KDK95_25425</name>
</gene>
<evidence type="ECO:0000256" key="5">
    <source>
        <dbReference type="ARBA" id="ARBA00022801"/>
    </source>
</evidence>
<dbReference type="PROSITE" id="PS00731">
    <property type="entry name" value="AP_NUCLEASE_F2_3"/>
    <property type="match status" value="1"/>
</dbReference>
<dbReference type="GO" id="GO:0003677">
    <property type="term" value="F:DNA binding"/>
    <property type="evidence" value="ECO:0007669"/>
    <property type="project" value="InterPro"/>
</dbReference>
<evidence type="ECO:0000256" key="1">
    <source>
        <dbReference type="ARBA" id="ARBA00001947"/>
    </source>
</evidence>
<dbReference type="PROSITE" id="PS51432">
    <property type="entry name" value="AP_NUCLEASE_F2_4"/>
    <property type="match status" value="1"/>
</dbReference>
<dbReference type="GO" id="GO:0008270">
    <property type="term" value="F:zinc ion binding"/>
    <property type="evidence" value="ECO:0007669"/>
    <property type="project" value="InterPro"/>
</dbReference>
<dbReference type="PANTHER" id="PTHR21445:SF0">
    <property type="entry name" value="APURINIC-APYRIMIDINIC ENDONUCLEASE"/>
    <property type="match status" value="1"/>
</dbReference>
<dbReference type="Pfam" id="PF01261">
    <property type="entry name" value="AP_endonuc_2"/>
    <property type="match status" value="1"/>
</dbReference>
<dbReference type="InterPro" id="IPR001719">
    <property type="entry name" value="AP_endonuc_2"/>
</dbReference>
<evidence type="ECO:0000259" key="8">
    <source>
        <dbReference type="Pfam" id="PF01261"/>
    </source>
</evidence>